<dbReference type="Gene3D" id="3.40.30.10">
    <property type="entry name" value="Glutaredoxin"/>
    <property type="match status" value="1"/>
</dbReference>
<comment type="catalytic activity">
    <reaction evidence="10">
        <text>a hydroperoxide + [thioredoxin]-dithiol = an alcohol + [thioredoxin]-disulfide + H2O</text>
        <dbReference type="Rhea" id="RHEA:62620"/>
        <dbReference type="Rhea" id="RHEA-COMP:10698"/>
        <dbReference type="Rhea" id="RHEA-COMP:10700"/>
        <dbReference type="ChEBI" id="CHEBI:15377"/>
        <dbReference type="ChEBI" id="CHEBI:29950"/>
        <dbReference type="ChEBI" id="CHEBI:30879"/>
        <dbReference type="ChEBI" id="CHEBI:35924"/>
        <dbReference type="ChEBI" id="CHEBI:50058"/>
        <dbReference type="EC" id="1.11.1.24"/>
    </reaction>
</comment>
<dbReference type="GO" id="GO:0008379">
    <property type="term" value="F:thioredoxin peroxidase activity"/>
    <property type="evidence" value="ECO:0007669"/>
    <property type="project" value="TreeGrafter"/>
</dbReference>
<dbReference type="InterPro" id="IPR000866">
    <property type="entry name" value="AhpC/TSA"/>
</dbReference>
<dbReference type="GO" id="GO:0005737">
    <property type="term" value="C:cytoplasm"/>
    <property type="evidence" value="ECO:0007669"/>
    <property type="project" value="TreeGrafter"/>
</dbReference>
<dbReference type="InterPro" id="IPR013766">
    <property type="entry name" value="Thioredoxin_domain"/>
</dbReference>
<evidence type="ECO:0000256" key="2">
    <source>
        <dbReference type="ARBA" id="ARBA00013017"/>
    </source>
</evidence>
<feature type="domain" description="Thioredoxin" evidence="11">
    <location>
        <begin position="2"/>
        <end position="155"/>
    </location>
</feature>
<dbReference type="GO" id="GO:0045454">
    <property type="term" value="P:cell redox homeostasis"/>
    <property type="evidence" value="ECO:0007669"/>
    <property type="project" value="TreeGrafter"/>
</dbReference>
<evidence type="ECO:0000256" key="8">
    <source>
        <dbReference type="ARBA" id="ARBA00032824"/>
    </source>
</evidence>
<comment type="caution">
    <text evidence="12">The sequence shown here is derived from an EMBL/GenBank/DDBJ whole genome shotgun (WGS) entry which is preliminary data.</text>
</comment>
<evidence type="ECO:0000256" key="1">
    <source>
        <dbReference type="ARBA" id="ARBA00011245"/>
    </source>
</evidence>
<dbReference type="PROSITE" id="PS51352">
    <property type="entry name" value="THIOREDOXIN_2"/>
    <property type="match status" value="1"/>
</dbReference>
<dbReference type="PANTHER" id="PTHR42801">
    <property type="entry name" value="THIOREDOXIN-DEPENDENT PEROXIDE REDUCTASE"/>
    <property type="match status" value="1"/>
</dbReference>
<dbReference type="InterPro" id="IPR036249">
    <property type="entry name" value="Thioredoxin-like_sf"/>
</dbReference>
<dbReference type="SUPFAM" id="SSF52833">
    <property type="entry name" value="Thioredoxin-like"/>
    <property type="match status" value="1"/>
</dbReference>
<keyword evidence="6" id="KW-1015">Disulfide bond</keyword>
<dbReference type="AlphaFoldDB" id="A0A0W8FAB4"/>
<evidence type="ECO:0000256" key="7">
    <source>
        <dbReference type="ARBA" id="ARBA00023284"/>
    </source>
</evidence>
<keyword evidence="7" id="KW-0676">Redox-active center</keyword>
<reference evidence="12" key="1">
    <citation type="journal article" date="2015" name="Proc. Natl. Acad. Sci. U.S.A.">
        <title>Networks of energetic and metabolic interactions define dynamics in microbial communities.</title>
        <authorList>
            <person name="Embree M."/>
            <person name="Liu J.K."/>
            <person name="Al-Bassam M.M."/>
            <person name="Zengler K."/>
        </authorList>
    </citation>
    <scope>NUCLEOTIDE SEQUENCE</scope>
</reference>
<evidence type="ECO:0000313" key="12">
    <source>
        <dbReference type="EMBL" id="KUG17538.1"/>
    </source>
</evidence>
<accession>A0A0W8FAB4</accession>
<evidence type="ECO:0000256" key="3">
    <source>
        <dbReference type="ARBA" id="ARBA00022559"/>
    </source>
</evidence>
<gene>
    <name evidence="12" type="ORF">ASZ90_012769</name>
</gene>
<evidence type="ECO:0000256" key="5">
    <source>
        <dbReference type="ARBA" id="ARBA00023002"/>
    </source>
</evidence>
<dbReference type="PIRSF" id="PIRSF000239">
    <property type="entry name" value="AHPC"/>
    <property type="match status" value="1"/>
</dbReference>
<keyword evidence="3 12" id="KW-0575">Peroxidase</keyword>
<dbReference type="EMBL" id="LNQE01001435">
    <property type="protein sequence ID" value="KUG17538.1"/>
    <property type="molecule type" value="Genomic_DNA"/>
</dbReference>
<dbReference type="PANTHER" id="PTHR42801:SF4">
    <property type="entry name" value="AHPC_TSA FAMILY PROTEIN"/>
    <property type="match status" value="1"/>
</dbReference>
<keyword evidence="4" id="KW-0049">Antioxidant</keyword>
<protein>
    <recommendedName>
        <fullName evidence="2">thioredoxin-dependent peroxiredoxin</fullName>
        <ecNumber evidence="2">1.11.1.24</ecNumber>
    </recommendedName>
    <alternativeName>
        <fullName evidence="8">Thioredoxin peroxidase</fullName>
    </alternativeName>
</protein>
<evidence type="ECO:0000259" key="11">
    <source>
        <dbReference type="PROSITE" id="PS51352"/>
    </source>
</evidence>
<evidence type="ECO:0000256" key="9">
    <source>
        <dbReference type="ARBA" id="ARBA00038489"/>
    </source>
</evidence>
<evidence type="ECO:0000256" key="6">
    <source>
        <dbReference type="ARBA" id="ARBA00023157"/>
    </source>
</evidence>
<dbReference type="InterPro" id="IPR050924">
    <property type="entry name" value="Peroxiredoxin_BCP/PrxQ"/>
</dbReference>
<comment type="subunit">
    <text evidence="1">Monomer.</text>
</comment>
<dbReference type="GO" id="GO:0034599">
    <property type="term" value="P:cellular response to oxidative stress"/>
    <property type="evidence" value="ECO:0007669"/>
    <property type="project" value="TreeGrafter"/>
</dbReference>
<evidence type="ECO:0000256" key="4">
    <source>
        <dbReference type="ARBA" id="ARBA00022862"/>
    </source>
</evidence>
<dbReference type="EC" id="1.11.1.24" evidence="2"/>
<sequence length="156" mass="17325">MIEIGDVAPDFCLPGAGGQEICLNAHSGKWLVLYFYPKDNTSGCTREAMDFTAHLPDFRKLGAEVVGISRDSPASHEKFAAKHSLKVTLLSDPDHRVTESYGAWALKKMYGKESYGTVRSTFLIDPEGKIAYIWRRVKVDGHAAAVLKKLQKLQEI</sequence>
<dbReference type="FunFam" id="3.40.30.10:FF:000007">
    <property type="entry name" value="Thioredoxin-dependent thiol peroxidase"/>
    <property type="match status" value="1"/>
</dbReference>
<dbReference type="InterPro" id="IPR024706">
    <property type="entry name" value="Peroxiredoxin_AhpC-typ"/>
</dbReference>
<dbReference type="Pfam" id="PF00578">
    <property type="entry name" value="AhpC-TSA"/>
    <property type="match status" value="1"/>
</dbReference>
<dbReference type="CDD" id="cd03017">
    <property type="entry name" value="PRX_BCP"/>
    <property type="match status" value="1"/>
</dbReference>
<keyword evidence="5 12" id="KW-0560">Oxidoreductase</keyword>
<proteinExistence type="inferred from homology"/>
<evidence type="ECO:0000256" key="10">
    <source>
        <dbReference type="ARBA" id="ARBA00049091"/>
    </source>
</evidence>
<comment type="similarity">
    <text evidence="9">Belongs to the peroxiredoxin family. BCP/PrxQ subfamily.</text>
</comment>
<name>A0A0W8FAB4_9ZZZZ</name>
<organism evidence="12">
    <name type="scientific">hydrocarbon metagenome</name>
    <dbReference type="NCBI Taxonomy" id="938273"/>
    <lineage>
        <taxon>unclassified sequences</taxon>
        <taxon>metagenomes</taxon>
        <taxon>ecological metagenomes</taxon>
    </lineage>
</organism>